<evidence type="ECO:0000313" key="4">
    <source>
        <dbReference type="Proteomes" id="UP000176998"/>
    </source>
</evidence>
<dbReference type="Proteomes" id="UP000176998">
    <property type="component" value="Unassembled WGS sequence"/>
</dbReference>
<keyword evidence="4" id="KW-1185">Reference proteome</keyword>
<reference evidence="3 4" key="1">
    <citation type="submission" date="2016-09" db="EMBL/GenBank/DDBJ databases">
        <authorList>
            <person name="Capua I."/>
            <person name="De Benedictis P."/>
            <person name="Joannis T."/>
            <person name="Lombin L.H."/>
            <person name="Cattoli G."/>
        </authorList>
    </citation>
    <scope>NUCLEOTIDE SEQUENCE [LARGE SCALE GENOMIC DNA]</scope>
    <source>
        <strain evidence="3 4">IMI 309357</strain>
    </source>
</reference>
<feature type="domain" description="Myb-like DNA-binding" evidence="2">
    <location>
        <begin position="9"/>
        <end position="56"/>
    </location>
</feature>
<evidence type="ECO:0000256" key="1">
    <source>
        <dbReference type="SAM" id="MobiDB-lite"/>
    </source>
</evidence>
<accession>A0A1G4BCV9</accession>
<feature type="compositionally biased region" description="Polar residues" evidence="1">
    <location>
        <begin position="73"/>
        <end position="84"/>
    </location>
</feature>
<organism evidence="3 4">
    <name type="scientific">Colletotrichum orchidophilum</name>
    <dbReference type="NCBI Taxonomy" id="1209926"/>
    <lineage>
        <taxon>Eukaryota</taxon>
        <taxon>Fungi</taxon>
        <taxon>Dikarya</taxon>
        <taxon>Ascomycota</taxon>
        <taxon>Pezizomycotina</taxon>
        <taxon>Sordariomycetes</taxon>
        <taxon>Hypocreomycetidae</taxon>
        <taxon>Glomerellales</taxon>
        <taxon>Glomerellaceae</taxon>
        <taxon>Colletotrichum</taxon>
    </lineage>
</organism>
<feature type="compositionally biased region" description="Basic and acidic residues" evidence="1">
    <location>
        <begin position="173"/>
        <end position="184"/>
    </location>
</feature>
<dbReference type="OrthoDB" id="5353914at2759"/>
<protein>
    <recommendedName>
        <fullName evidence="2">Myb-like DNA-binding domain-containing protein</fullName>
    </recommendedName>
</protein>
<dbReference type="STRING" id="1209926.A0A1G4BCV9"/>
<comment type="caution">
    <text evidence="3">The sequence shown here is derived from an EMBL/GenBank/DDBJ whole genome shotgun (WGS) entry which is preliminary data.</text>
</comment>
<dbReference type="EMBL" id="MJBS01000038">
    <property type="protein sequence ID" value="OHE99234.1"/>
    <property type="molecule type" value="Genomic_DNA"/>
</dbReference>
<dbReference type="GeneID" id="34558668"/>
<proteinExistence type="predicted"/>
<sequence length="279" mass="30408">MASVGTDAEGQVTFLVYCIKHSTGGKVDFQSVADDCNIVTKAAAAKRFERVLQKYGLKTSDLAKAGPMAASPGGSTASPKTPSKSAAKVTPKSKGKRAAADTPTKETKRSKLANHPAVSSYNDDDDAEEENQFKVKSDPEASVADSTNGSYYNVPRGRDDDDDDLQLLYVVEKTSDCPVHDSGESRSPPSASVSSDTNTDISMQMLPRATSNPRFSDMPACYHGWGFLPDIPVYTWPDTCAIHGELEAAQTEDRPLTLTMWLSWLTKLLERMARTWEWE</sequence>
<dbReference type="RefSeq" id="XP_022476383.1">
    <property type="nucleotide sequence ID" value="XM_022617158.1"/>
</dbReference>
<name>A0A1G4BCV9_9PEZI</name>
<dbReference type="AlphaFoldDB" id="A0A1G4BCV9"/>
<dbReference type="InterPro" id="IPR054505">
    <property type="entry name" value="Myb_DNA-bind_8"/>
</dbReference>
<feature type="region of interest" description="Disordered" evidence="1">
    <location>
        <begin position="64"/>
        <end position="200"/>
    </location>
</feature>
<feature type="compositionally biased region" description="Low complexity" evidence="1">
    <location>
        <begin position="185"/>
        <end position="195"/>
    </location>
</feature>
<evidence type="ECO:0000313" key="3">
    <source>
        <dbReference type="EMBL" id="OHE99234.1"/>
    </source>
</evidence>
<evidence type="ECO:0000259" key="2">
    <source>
        <dbReference type="Pfam" id="PF22980"/>
    </source>
</evidence>
<gene>
    <name evidence="3" type="ORF">CORC01_05515</name>
</gene>
<dbReference type="Pfam" id="PF22980">
    <property type="entry name" value="Myb_DNA-bind_8"/>
    <property type="match status" value="1"/>
</dbReference>